<organism evidence="2 3">
    <name type="scientific">Leishmania enriettii</name>
    <dbReference type="NCBI Taxonomy" id="5663"/>
    <lineage>
        <taxon>Eukaryota</taxon>
        <taxon>Discoba</taxon>
        <taxon>Euglenozoa</taxon>
        <taxon>Kinetoplastea</taxon>
        <taxon>Metakinetoplastina</taxon>
        <taxon>Trypanosomatida</taxon>
        <taxon>Trypanosomatidae</taxon>
        <taxon>Leishmaniinae</taxon>
        <taxon>Leishmania</taxon>
    </lineage>
</organism>
<feature type="compositionally biased region" description="Low complexity" evidence="1">
    <location>
        <begin position="105"/>
        <end position="115"/>
    </location>
</feature>
<evidence type="ECO:0000313" key="2">
    <source>
        <dbReference type="EMBL" id="KAG5465445.1"/>
    </source>
</evidence>
<dbReference type="OrthoDB" id="267336at2759"/>
<name>A0A836GVA8_LEIEN</name>
<feature type="compositionally biased region" description="Polar residues" evidence="1">
    <location>
        <begin position="426"/>
        <end position="446"/>
    </location>
</feature>
<proteinExistence type="predicted"/>
<dbReference type="KEGG" id="lenr:94167451"/>
<feature type="region of interest" description="Disordered" evidence="1">
    <location>
        <begin position="424"/>
        <end position="446"/>
    </location>
</feature>
<comment type="caution">
    <text evidence="2">The sequence shown here is derived from an EMBL/GenBank/DDBJ whole genome shotgun (WGS) entry which is preliminary data.</text>
</comment>
<reference evidence="2 3" key="1">
    <citation type="submission" date="2021-02" db="EMBL/GenBank/DDBJ databases">
        <title>Leishmania (Mundinia) enrietti genome sequencing and assembly.</title>
        <authorList>
            <person name="Almutairi H."/>
            <person name="Gatherer D."/>
        </authorList>
    </citation>
    <scope>NUCLEOTIDE SEQUENCE [LARGE SCALE GENOMIC DNA]</scope>
    <source>
        <strain evidence="2">CUR178</strain>
    </source>
</reference>
<evidence type="ECO:0000313" key="3">
    <source>
        <dbReference type="Proteomes" id="UP000674179"/>
    </source>
</evidence>
<feature type="region of interest" description="Disordered" evidence="1">
    <location>
        <begin position="247"/>
        <end position="287"/>
    </location>
</feature>
<dbReference type="EMBL" id="JAFHKP010000036">
    <property type="protein sequence ID" value="KAG5465445.1"/>
    <property type="molecule type" value="Genomic_DNA"/>
</dbReference>
<feature type="compositionally biased region" description="Low complexity" evidence="1">
    <location>
        <begin position="126"/>
        <end position="141"/>
    </location>
</feature>
<dbReference type="AlphaFoldDB" id="A0A836GVA8"/>
<protein>
    <submittedName>
        <fullName evidence="2">Uncharacterized protein</fullName>
    </submittedName>
</protein>
<dbReference type="GeneID" id="94167451"/>
<dbReference type="RefSeq" id="XP_067688044.1">
    <property type="nucleotide sequence ID" value="XM_067831941.1"/>
</dbReference>
<sequence>MPLSKACDNAVDCKKRSPAPKLHRTQASFSDPAPIAKAADILASPQGSDARRIRESSIRVVGSAAPEAASDHKQADAEAALSDYARPDSLEVRVLGAAALAMRASAAPASRPRGASKLEGRTVAGLSQQSTRPTPSPSLSLAPTLTSILQTGTSAPHIDGGATKSSPFVGVAMLGTLRATIYSTTTAATNSNRVSCIDASHSSATSEQPVKADCMAPLCRVTSAVSFASTISSTDSQMSNHSFTVFSVRNSPPSRPYGPAPTKAKVGPAQPDQRQQVTAERPSPLKHPIDRAHVSIRSNADDTGSLTYVAPLHTALDTNRVTGPADVAVAHPSPPSLMHVARVATVEQGARRCFSTTSAPEALVSPSTGDVLAGPFTAISSPVGLPFSCGTDSLLGADASLQLPAYDVLLCTDVTRIRPFAPFAHRSTTPSRKSSASPQPLPQDQSWWDSISAAGLLRRNSRRTQRMHSTPHKLSHSRCFTSSPNAWDGRLRSASADRGTSVRSALSVKMPIFSSRHRTTPSPTHASAPRSLLSTALNPLYLATFLRFKYKLLDGSTATLTTASAERDIITDQLAMEQRLSCLKWEMTRQRMRRRRGGHVGTL</sequence>
<feature type="region of interest" description="Disordered" evidence="1">
    <location>
        <begin position="105"/>
        <end position="141"/>
    </location>
</feature>
<keyword evidence="3" id="KW-1185">Reference proteome</keyword>
<evidence type="ECO:0000256" key="1">
    <source>
        <dbReference type="SAM" id="MobiDB-lite"/>
    </source>
</evidence>
<accession>A0A836GVA8</accession>
<dbReference type="Proteomes" id="UP000674179">
    <property type="component" value="Chromosome 36"/>
</dbReference>
<gene>
    <name evidence="2" type="ORF">CUR178_00148</name>
</gene>
<feature type="region of interest" description="Disordered" evidence="1">
    <location>
        <begin position="1"/>
        <end position="53"/>
    </location>
</feature>